<dbReference type="AlphaFoldDB" id="A0A5C1YKZ9"/>
<feature type="domain" description="HTH lacI-type" evidence="4">
    <location>
        <begin position="1"/>
        <end position="53"/>
    </location>
</feature>
<dbReference type="InterPro" id="IPR028082">
    <property type="entry name" value="Peripla_BP_I"/>
</dbReference>
<dbReference type="SUPFAM" id="SSF47413">
    <property type="entry name" value="lambda repressor-like DNA-binding domains"/>
    <property type="match status" value="1"/>
</dbReference>
<dbReference type="PANTHER" id="PTHR30146">
    <property type="entry name" value="LACI-RELATED TRANSCRIPTIONAL REPRESSOR"/>
    <property type="match status" value="1"/>
</dbReference>
<keyword evidence="1" id="KW-0805">Transcription regulation</keyword>
<name>A0A5C1YKZ9_9MICO</name>
<dbReference type="SUPFAM" id="SSF53822">
    <property type="entry name" value="Periplasmic binding protein-like I"/>
    <property type="match status" value="1"/>
</dbReference>
<dbReference type="Gene3D" id="1.10.260.40">
    <property type="entry name" value="lambda repressor-like DNA-binding domains"/>
    <property type="match status" value="1"/>
</dbReference>
<dbReference type="CDD" id="cd06267">
    <property type="entry name" value="PBP1_LacI_sugar_binding-like"/>
    <property type="match status" value="1"/>
</dbReference>
<evidence type="ECO:0000259" key="4">
    <source>
        <dbReference type="PROSITE" id="PS50932"/>
    </source>
</evidence>
<reference evidence="5 6" key="1">
    <citation type="submission" date="2019-09" db="EMBL/GenBank/DDBJ databases">
        <title>Genome sequencing of strain KACC 19306.</title>
        <authorList>
            <person name="Heo J."/>
            <person name="Kim S.-J."/>
            <person name="Kim J.-S."/>
            <person name="Hong S.-B."/>
            <person name="Kwon S.-W."/>
        </authorList>
    </citation>
    <scope>NUCLEOTIDE SEQUENCE [LARGE SCALE GENOMIC DNA]</scope>
    <source>
        <strain evidence="5 6">KACC 19306</strain>
    </source>
</reference>
<sequence length="340" mass="36741">MQDVARRAGVSPMTVSNVVNGHPHVRPATRQRVLEAIAALDYHVNTTARSLRQGRTGVIGLAVPNLDHPYFGLLARLLVERAAAEGYDVVVEQTGARREGELGAITRSRLRSYDGVVLHASELANADAELLRGEYPIVVMGERAYDEPVDHVLMGNEEGARLATRHLIERGCRRIAIIGGRLGSPDDIDVSTLRTRGYLRALDEAGIARDDRLVRVAVLGFEGGRSGVHALLDEVGPVDGIVGATDQVAVGVLRGLRERAVSVPDEVRVVGFDDIPVAAFTVPSLTTIEPDHDGMADAVVRLLLERISGERRADDYREIVSGVWLVERESTAGVVRIALA</sequence>
<dbReference type="PROSITE" id="PS50932">
    <property type="entry name" value="HTH_LACI_2"/>
    <property type="match status" value="1"/>
</dbReference>
<dbReference type="InterPro" id="IPR000843">
    <property type="entry name" value="HTH_LacI"/>
</dbReference>
<keyword evidence="2" id="KW-0238">DNA-binding</keyword>
<dbReference type="Pfam" id="PF13377">
    <property type="entry name" value="Peripla_BP_3"/>
    <property type="match status" value="1"/>
</dbReference>
<gene>
    <name evidence="5" type="ORF">FLP10_07105</name>
</gene>
<evidence type="ECO:0000256" key="3">
    <source>
        <dbReference type="ARBA" id="ARBA00023163"/>
    </source>
</evidence>
<evidence type="ECO:0000256" key="1">
    <source>
        <dbReference type="ARBA" id="ARBA00023015"/>
    </source>
</evidence>
<accession>A0A5C1YKZ9</accession>
<evidence type="ECO:0000313" key="5">
    <source>
        <dbReference type="EMBL" id="QEO16125.1"/>
    </source>
</evidence>
<dbReference type="GO" id="GO:0000976">
    <property type="term" value="F:transcription cis-regulatory region binding"/>
    <property type="evidence" value="ECO:0007669"/>
    <property type="project" value="TreeGrafter"/>
</dbReference>
<dbReference type="PANTHER" id="PTHR30146:SF109">
    <property type="entry name" value="HTH-TYPE TRANSCRIPTIONAL REGULATOR GALS"/>
    <property type="match status" value="1"/>
</dbReference>
<dbReference type="OrthoDB" id="2854648at2"/>
<dbReference type="PROSITE" id="PS00356">
    <property type="entry name" value="HTH_LACI_1"/>
    <property type="match status" value="1"/>
</dbReference>
<dbReference type="CDD" id="cd01392">
    <property type="entry name" value="HTH_LacI"/>
    <property type="match status" value="1"/>
</dbReference>
<dbReference type="Proteomes" id="UP000324678">
    <property type="component" value="Chromosome"/>
</dbReference>
<evidence type="ECO:0000256" key="2">
    <source>
        <dbReference type="ARBA" id="ARBA00023125"/>
    </source>
</evidence>
<dbReference type="Gene3D" id="3.40.50.2300">
    <property type="match status" value="2"/>
</dbReference>
<proteinExistence type="predicted"/>
<dbReference type="EMBL" id="CP043505">
    <property type="protein sequence ID" value="QEO16125.1"/>
    <property type="molecule type" value="Genomic_DNA"/>
</dbReference>
<dbReference type="GO" id="GO:0003700">
    <property type="term" value="F:DNA-binding transcription factor activity"/>
    <property type="evidence" value="ECO:0007669"/>
    <property type="project" value="TreeGrafter"/>
</dbReference>
<keyword evidence="3" id="KW-0804">Transcription</keyword>
<dbReference type="KEGG" id="ail:FLP10_07105"/>
<keyword evidence="6" id="KW-1185">Reference proteome</keyword>
<dbReference type="InterPro" id="IPR010982">
    <property type="entry name" value="Lambda_DNA-bd_dom_sf"/>
</dbReference>
<organism evidence="5 6">
    <name type="scientific">Agromyces intestinalis</name>
    <dbReference type="NCBI Taxonomy" id="2592652"/>
    <lineage>
        <taxon>Bacteria</taxon>
        <taxon>Bacillati</taxon>
        <taxon>Actinomycetota</taxon>
        <taxon>Actinomycetes</taxon>
        <taxon>Micrococcales</taxon>
        <taxon>Microbacteriaceae</taxon>
        <taxon>Agromyces</taxon>
    </lineage>
</organism>
<dbReference type="SMART" id="SM00354">
    <property type="entry name" value="HTH_LACI"/>
    <property type="match status" value="1"/>
</dbReference>
<protein>
    <submittedName>
        <fullName evidence="5">LacI family transcriptional regulator</fullName>
    </submittedName>
</protein>
<evidence type="ECO:0000313" key="6">
    <source>
        <dbReference type="Proteomes" id="UP000324678"/>
    </source>
</evidence>
<dbReference type="InterPro" id="IPR046335">
    <property type="entry name" value="LacI/GalR-like_sensor"/>
</dbReference>
<dbReference type="Pfam" id="PF00356">
    <property type="entry name" value="LacI"/>
    <property type="match status" value="1"/>
</dbReference>